<reference evidence="1 2" key="1">
    <citation type="journal article" date="2011" name="J. Bacteriol.">
        <title>Complete genome sequence of Yersinia enterocolitica subsp. palearctica serogroup O:3.</title>
        <authorList>
            <person name="Batzilla J."/>
            <person name="Hoper D."/>
            <person name="Antonenka U."/>
            <person name="Heesemann J."/>
            <person name="Rakin A."/>
        </authorList>
    </citation>
    <scope>NUCLEOTIDE SEQUENCE [LARGE SCALE GENOMIC DNA]</scope>
    <source>
        <strain evidence="2">DSM 13030 / CIP 106945 / Y11</strain>
    </source>
</reference>
<dbReference type="EMBL" id="FR729477">
    <property type="protein sequence ID" value="CBY27326.1"/>
    <property type="molecule type" value="Genomic_DNA"/>
</dbReference>
<protein>
    <submittedName>
        <fullName evidence="1">Uncharacterized protein</fullName>
    </submittedName>
</protein>
<gene>
    <name evidence="1" type="ordered locus">Y11_08551</name>
</gene>
<dbReference type="PATRIC" id="fig|930944.6.peg.844"/>
<accession>A0A0H3NZJ0</accession>
<dbReference type="HOGENOM" id="CLU_3335120_0_0_6"/>
<evidence type="ECO:0000313" key="2">
    <source>
        <dbReference type="Proteomes" id="UP000008084"/>
    </source>
</evidence>
<proteinExistence type="predicted"/>
<organism evidence="1 2">
    <name type="scientific">Yersinia enterocolitica subsp. palearctica serotype O:3 (strain DSM 13030 / CIP 106945 / Y11)</name>
    <dbReference type="NCBI Taxonomy" id="930944"/>
    <lineage>
        <taxon>Bacteria</taxon>
        <taxon>Pseudomonadati</taxon>
        <taxon>Pseudomonadota</taxon>
        <taxon>Gammaproteobacteria</taxon>
        <taxon>Enterobacterales</taxon>
        <taxon>Yersiniaceae</taxon>
        <taxon>Yersinia</taxon>
    </lineage>
</organism>
<name>A0A0H3NZJ0_YERE1</name>
<dbReference type="KEGG" id="yey:Y11_08551"/>
<evidence type="ECO:0000313" key="1">
    <source>
        <dbReference type="EMBL" id="CBY27326.1"/>
    </source>
</evidence>
<dbReference type="AlphaFoldDB" id="A0A0H3NZJ0"/>
<dbReference type="Proteomes" id="UP000008084">
    <property type="component" value="Chromosome"/>
</dbReference>
<sequence>MINSANSIADLSYSFPPIMSAPPLNTNVNNVTLLMYKK</sequence>